<dbReference type="InterPro" id="IPR050654">
    <property type="entry name" value="AChE-related_enzymes"/>
</dbReference>
<evidence type="ECO:0000256" key="1">
    <source>
        <dbReference type="ARBA" id="ARBA00005964"/>
    </source>
</evidence>
<feature type="domain" description="Carboxylesterase type B" evidence="9">
    <location>
        <begin position="27"/>
        <end position="536"/>
    </location>
</feature>
<dbReference type="GO" id="GO:0003990">
    <property type="term" value="F:acetylcholinesterase activity"/>
    <property type="evidence" value="ECO:0007669"/>
    <property type="project" value="UniProtKB-EC"/>
</dbReference>
<dbReference type="AlphaFoldDB" id="A0A9D4SDC4"/>
<dbReference type="Pfam" id="PF00135">
    <property type="entry name" value="COesterase"/>
    <property type="match status" value="1"/>
</dbReference>
<dbReference type="InterPro" id="IPR019826">
    <property type="entry name" value="Carboxylesterase_B_AS"/>
</dbReference>
<reference evidence="10" key="1">
    <citation type="submission" date="2020-06" db="EMBL/GenBank/DDBJ databases">
        <authorList>
            <person name="Ji K."/>
            <person name="Li J."/>
        </authorList>
    </citation>
    <scope>NUCLEOTIDE SEQUENCE</scope>
    <source>
        <strain evidence="10">JKM2019</strain>
        <tissue evidence="10">Whole body</tissue>
    </source>
</reference>
<evidence type="ECO:0000256" key="3">
    <source>
        <dbReference type="ARBA" id="ARBA00022801"/>
    </source>
</evidence>
<evidence type="ECO:0000256" key="4">
    <source>
        <dbReference type="ARBA" id="ARBA00023157"/>
    </source>
</evidence>
<organism evidence="10">
    <name type="scientific">Dermatophagoides farinae</name>
    <name type="common">American house dust mite</name>
    <dbReference type="NCBI Taxonomy" id="6954"/>
    <lineage>
        <taxon>Eukaryota</taxon>
        <taxon>Metazoa</taxon>
        <taxon>Ecdysozoa</taxon>
        <taxon>Arthropoda</taxon>
        <taxon>Chelicerata</taxon>
        <taxon>Arachnida</taxon>
        <taxon>Acari</taxon>
        <taxon>Acariformes</taxon>
        <taxon>Sarcoptiformes</taxon>
        <taxon>Astigmata</taxon>
        <taxon>Psoroptidia</taxon>
        <taxon>Analgoidea</taxon>
        <taxon>Pyroglyphidae</taxon>
        <taxon>Dermatophagoidinae</taxon>
        <taxon>Dermatophagoides</taxon>
    </lineage>
</organism>
<evidence type="ECO:0000256" key="6">
    <source>
        <dbReference type="ARBA" id="ARBA00048484"/>
    </source>
</evidence>
<evidence type="ECO:0000256" key="2">
    <source>
        <dbReference type="ARBA" id="ARBA00022487"/>
    </source>
</evidence>
<evidence type="ECO:0000256" key="7">
    <source>
        <dbReference type="PIRSR" id="PIRSR600997-1"/>
    </source>
</evidence>
<protein>
    <recommendedName>
        <fullName evidence="8">Carboxylic ester hydrolase</fullName>
        <ecNumber evidence="8">3.1.1.-</ecNumber>
    </recommendedName>
</protein>
<feature type="signal peptide" evidence="8">
    <location>
        <begin position="1"/>
        <end position="18"/>
    </location>
</feature>
<keyword evidence="2" id="KW-0719">Serine esterase</keyword>
<keyword evidence="4" id="KW-1015">Disulfide bond</keyword>
<feature type="active site" description="Acyl-ester intermediate" evidence="7">
    <location>
        <position position="228"/>
    </location>
</feature>
<dbReference type="PANTHER" id="PTHR43918:SF4">
    <property type="entry name" value="CARBOXYLIC ESTER HYDROLASE"/>
    <property type="match status" value="1"/>
</dbReference>
<accession>A0A9D4SDC4</accession>
<dbReference type="SUPFAM" id="SSF53474">
    <property type="entry name" value="alpha/beta-Hydrolases"/>
    <property type="match status" value="1"/>
</dbReference>
<name>A0A9D4SDC4_DERFA</name>
<proteinExistence type="inferred from homology"/>
<dbReference type="EMBL" id="SDOV01000008">
    <property type="protein sequence ID" value="KAH7637882.1"/>
    <property type="molecule type" value="Genomic_DNA"/>
</dbReference>
<dbReference type="PRINTS" id="PR00878">
    <property type="entry name" value="CHOLNESTRASE"/>
</dbReference>
<feature type="active site" description="Charge relay system" evidence="7">
    <location>
        <position position="347"/>
    </location>
</feature>
<keyword evidence="3 8" id="KW-0378">Hydrolase</keyword>
<dbReference type="GO" id="GO:0006581">
    <property type="term" value="P:acetylcholine catabolic process"/>
    <property type="evidence" value="ECO:0007669"/>
    <property type="project" value="TreeGrafter"/>
</dbReference>
<sequence>MFCHSIINALLIWLTGHSVCFEKYAPIIQLGTYGKIRGIVQNEPLVNGQTNGMNVYFYQGIRYGKARRFDRPERADSWSDIYDAIEYRDACPQSGLESGGVFRDILNQTKKMSEDCLFLNVWTTKKVMKLVPGKRSPVMVFIHGGFFKIGTIFNNIYDGGVLAANGQMVVVSIAYRLGPFGFLYTGDEPGQSHGNQGLYDQILALQWIQENIHYFGGDPTQVTVFGQSSGSFSVSHLILSPLANGLFYRAILQSGSCISYAAYSSKSREQSKAKKIAKKLNCMGNMTEITECLREKSFQELLSVSFEEDLTSIYESEFSPLRPVDALKNDHYNINQVDIMFGVTRDEGDTYIQNSFTGHEEVTVDLVQQKIRQRVTNQSIVEDVVSFYTKNLSDSSTLDEKINSLSRAYGDYRIVCPTILFGKEYHRRFSHTKQYSYRLMVPVKSIYFGNKWNGVGHMQDLFYMFGIPYRFSSNISFTQQERDLSRDMIDAWIRFAQDGIQTTIGTTNIEWTKAFDGSSSSSVHFMALNSENYRMISDYFEPICDGFWRSKIFV</sequence>
<evidence type="ECO:0000313" key="10">
    <source>
        <dbReference type="EMBL" id="KAH7637882.1"/>
    </source>
</evidence>
<dbReference type="GO" id="GO:0005615">
    <property type="term" value="C:extracellular space"/>
    <property type="evidence" value="ECO:0007669"/>
    <property type="project" value="TreeGrafter"/>
</dbReference>
<dbReference type="InterPro" id="IPR029058">
    <property type="entry name" value="AB_hydrolase_fold"/>
</dbReference>
<dbReference type="Proteomes" id="UP000828236">
    <property type="component" value="Unassembled WGS sequence"/>
</dbReference>
<dbReference type="InterPro" id="IPR002018">
    <property type="entry name" value="CarbesteraseB"/>
</dbReference>
<comment type="catalytic activity">
    <reaction evidence="6">
        <text>acetylcholine + H2O = choline + acetate + H(+)</text>
        <dbReference type="Rhea" id="RHEA:17561"/>
        <dbReference type="ChEBI" id="CHEBI:15354"/>
        <dbReference type="ChEBI" id="CHEBI:15355"/>
        <dbReference type="ChEBI" id="CHEBI:15377"/>
        <dbReference type="ChEBI" id="CHEBI:15378"/>
        <dbReference type="ChEBI" id="CHEBI:30089"/>
        <dbReference type="EC" id="3.1.1.7"/>
    </reaction>
</comment>
<dbReference type="InterPro" id="IPR000997">
    <property type="entry name" value="Cholinesterase"/>
</dbReference>
<feature type="chain" id="PRO_5039749848" description="Carboxylic ester hydrolase" evidence="8">
    <location>
        <begin position="19"/>
        <end position="554"/>
    </location>
</feature>
<evidence type="ECO:0000256" key="5">
    <source>
        <dbReference type="ARBA" id="ARBA00023180"/>
    </source>
</evidence>
<gene>
    <name evidence="10" type="ORF">HUG17_8986</name>
</gene>
<dbReference type="EC" id="3.1.1.-" evidence="8"/>
<keyword evidence="5" id="KW-0325">Glycoprotein</keyword>
<dbReference type="PANTHER" id="PTHR43918">
    <property type="entry name" value="ACETYLCHOLINESTERASE"/>
    <property type="match status" value="1"/>
</dbReference>
<feature type="active site" description="Charge relay system" evidence="7">
    <location>
        <position position="457"/>
    </location>
</feature>
<keyword evidence="8" id="KW-0732">Signal</keyword>
<comment type="caution">
    <text evidence="10">The sequence shown here is derived from an EMBL/GenBank/DDBJ whole genome shotgun (WGS) entry which is preliminary data.</text>
</comment>
<evidence type="ECO:0000256" key="8">
    <source>
        <dbReference type="RuleBase" id="RU361235"/>
    </source>
</evidence>
<evidence type="ECO:0000259" key="9">
    <source>
        <dbReference type="Pfam" id="PF00135"/>
    </source>
</evidence>
<comment type="similarity">
    <text evidence="1 8">Belongs to the type-B carboxylesterase/lipase family.</text>
</comment>
<dbReference type="GO" id="GO:0005886">
    <property type="term" value="C:plasma membrane"/>
    <property type="evidence" value="ECO:0007669"/>
    <property type="project" value="TreeGrafter"/>
</dbReference>
<dbReference type="GO" id="GO:0019695">
    <property type="term" value="P:choline metabolic process"/>
    <property type="evidence" value="ECO:0007669"/>
    <property type="project" value="TreeGrafter"/>
</dbReference>
<reference evidence="10" key="2">
    <citation type="journal article" date="2021" name="World Allergy Organ. J.">
        <title>Chromosome-level assembly of Dermatophagoides farinae genome and transcriptome reveals two novel allergens Der f 37 and Der f 39.</title>
        <authorList>
            <person name="Chen J."/>
            <person name="Cai Z."/>
            <person name="Fan D."/>
            <person name="Hu J."/>
            <person name="Hou Y."/>
            <person name="He Y."/>
            <person name="Zhang Z."/>
            <person name="Zhao Z."/>
            <person name="Gao P."/>
            <person name="Hu W."/>
            <person name="Sun J."/>
            <person name="Li J."/>
            <person name="Ji K."/>
        </authorList>
    </citation>
    <scope>NUCLEOTIDE SEQUENCE</scope>
    <source>
        <strain evidence="10">JKM2019</strain>
    </source>
</reference>
<dbReference type="PROSITE" id="PS00122">
    <property type="entry name" value="CARBOXYLESTERASE_B_1"/>
    <property type="match status" value="1"/>
</dbReference>
<dbReference type="Gene3D" id="3.40.50.1820">
    <property type="entry name" value="alpha/beta hydrolase"/>
    <property type="match status" value="1"/>
</dbReference>
<dbReference type="OrthoDB" id="19653at2759"/>